<proteinExistence type="predicted"/>
<accession>A0ABQ7SI73</accession>
<evidence type="ECO:0000313" key="1">
    <source>
        <dbReference type="EMBL" id="KAH0617009.1"/>
    </source>
</evidence>
<dbReference type="Proteomes" id="UP000826234">
    <property type="component" value="Unassembled WGS sequence"/>
</dbReference>
<dbReference type="PANTHER" id="PTHR11785">
    <property type="entry name" value="AMINO ACID TRANSPORTER"/>
    <property type="match status" value="1"/>
</dbReference>
<gene>
    <name evidence="1" type="ORF">JD844_028565</name>
</gene>
<evidence type="ECO:0000313" key="2">
    <source>
        <dbReference type="Proteomes" id="UP000826234"/>
    </source>
</evidence>
<dbReference type="EMBL" id="JAIPUX010005290">
    <property type="protein sequence ID" value="KAH0617009.1"/>
    <property type="molecule type" value="Genomic_DNA"/>
</dbReference>
<dbReference type="InterPro" id="IPR050598">
    <property type="entry name" value="AminoAcid_Transporter"/>
</dbReference>
<sequence>MGVSIKPYILGLSLSDCLISSCESRHCSHLELLECQLECQDSDHLIHHQIGSSCSHHCSRHDAPCPRFQTCFVREELVKPERNIPLAVIVSVITVIVGYMLTNVSYYTVLTAADVLASQAVAVNKDNMEKNVEEFCTPSFPQPYIGDPYPGFLILLWNHEWRNFYFFKDIVCSFKGRSMASSLLHDPYSKAYTAASSFDDDYLTLKLQILLKVVQQEIRTY</sequence>
<dbReference type="Gene3D" id="1.20.1740.10">
    <property type="entry name" value="Amino acid/polyamine transporter I"/>
    <property type="match status" value="1"/>
</dbReference>
<comment type="caution">
    <text evidence="1">The sequence shown here is derived from an EMBL/GenBank/DDBJ whole genome shotgun (WGS) entry which is preliminary data.</text>
</comment>
<name>A0ABQ7SI73_PHRPL</name>
<protein>
    <submittedName>
        <fullName evidence="1">Uncharacterized protein</fullName>
    </submittedName>
</protein>
<organism evidence="1 2">
    <name type="scientific">Phrynosoma platyrhinos</name>
    <name type="common">Desert horned lizard</name>
    <dbReference type="NCBI Taxonomy" id="52577"/>
    <lineage>
        <taxon>Eukaryota</taxon>
        <taxon>Metazoa</taxon>
        <taxon>Chordata</taxon>
        <taxon>Craniata</taxon>
        <taxon>Vertebrata</taxon>
        <taxon>Euteleostomi</taxon>
        <taxon>Lepidosauria</taxon>
        <taxon>Squamata</taxon>
        <taxon>Bifurcata</taxon>
        <taxon>Unidentata</taxon>
        <taxon>Episquamata</taxon>
        <taxon>Toxicofera</taxon>
        <taxon>Iguania</taxon>
        <taxon>Phrynosomatidae</taxon>
        <taxon>Phrynosomatinae</taxon>
        <taxon>Phrynosoma</taxon>
    </lineage>
</organism>
<dbReference type="PANTHER" id="PTHR11785:SF533">
    <property type="entry name" value="CYSTINE_GLUTAMATE TRANSPORTER"/>
    <property type="match status" value="1"/>
</dbReference>
<reference evidence="1 2" key="1">
    <citation type="journal article" date="2022" name="Gigascience">
        <title>A chromosome-level genome assembly and annotation of the desert horned lizard, Phrynosoma platyrhinos, provides insight into chromosomal rearrangements among reptiles.</title>
        <authorList>
            <person name="Koochekian N."/>
            <person name="Ascanio A."/>
            <person name="Farleigh K."/>
            <person name="Card D.C."/>
            <person name="Schield D.R."/>
            <person name="Castoe T.A."/>
            <person name="Jezkova T."/>
        </authorList>
    </citation>
    <scope>NUCLEOTIDE SEQUENCE [LARGE SCALE GENOMIC DNA]</scope>
    <source>
        <strain evidence="1">NK-2021</strain>
    </source>
</reference>
<keyword evidence="2" id="KW-1185">Reference proteome</keyword>